<gene>
    <name evidence="3" type="ORF">K8V00_03550</name>
</gene>
<name>A0A921F794_9LACO</name>
<accession>A0A921F794</accession>
<feature type="signal peptide" evidence="1">
    <location>
        <begin position="1"/>
        <end position="23"/>
    </location>
</feature>
<comment type="caution">
    <text evidence="3">The sequence shown here is derived from an EMBL/GenBank/DDBJ whole genome shotgun (WGS) entry which is preliminary data.</text>
</comment>
<proteinExistence type="predicted"/>
<feature type="chain" id="PRO_5039720392" evidence="1">
    <location>
        <begin position="24"/>
        <end position="129"/>
    </location>
</feature>
<evidence type="ECO:0000313" key="4">
    <source>
        <dbReference type="Proteomes" id="UP000707535"/>
    </source>
</evidence>
<dbReference type="Gene3D" id="2.170.130.30">
    <property type="match status" value="1"/>
</dbReference>
<dbReference type="InterPro" id="IPR027954">
    <property type="entry name" value="Transcobalamin-like_C"/>
</dbReference>
<feature type="domain" description="Transcobalamin-like C-terminal" evidence="2">
    <location>
        <begin position="60"/>
        <end position="126"/>
    </location>
</feature>
<dbReference type="PROSITE" id="PS51257">
    <property type="entry name" value="PROKAR_LIPOPROTEIN"/>
    <property type="match status" value="1"/>
</dbReference>
<reference evidence="3" key="2">
    <citation type="submission" date="2021-09" db="EMBL/GenBank/DDBJ databases">
        <authorList>
            <person name="Gilroy R."/>
        </authorList>
    </citation>
    <scope>NUCLEOTIDE SEQUENCE</scope>
    <source>
        <strain evidence="3">CHK174-6876</strain>
    </source>
</reference>
<dbReference type="RefSeq" id="WP_270332944.1">
    <property type="nucleotide sequence ID" value="NZ_JAQDEX010000002.1"/>
</dbReference>
<evidence type="ECO:0000259" key="2">
    <source>
        <dbReference type="Pfam" id="PF14478"/>
    </source>
</evidence>
<dbReference type="AlphaFoldDB" id="A0A921F794"/>
<dbReference type="Proteomes" id="UP000707535">
    <property type="component" value="Unassembled WGS sequence"/>
</dbReference>
<evidence type="ECO:0000313" key="3">
    <source>
        <dbReference type="EMBL" id="HJE96674.1"/>
    </source>
</evidence>
<protein>
    <submittedName>
        <fullName evidence="3">DUF4430 domain-containing protein</fullName>
    </submittedName>
</protein>
<sequence>MSRKYPVTLLVLLSMIFTTGCSTQGNASKQVKKNDTIRVTYQLKSGDHSLDTKNVKLKKGAKIDTGLKKAWPTKERNGMVTEIDGHKQNDKKQKYWMYTINGKKAEKGVKQQKVNNKNKVIFTLQKVNK</sequence>
<reference evidence="3" key="1">
    <citation type="journal article" date="2021" name="PeerJ">
        <title>Extensive microbial diversity within the chicken gut microbiome revealed by metagenomics and culture.</title>
        <authorList>
            <person name="Gilroy R."/>
            <person name="Ravi A."/>
            <person name="Getino M."/>
            <person name="Pursley I."/>
            <person name="Horton D.L."/>
            <person name="Alikhan N.F."/>
            <person name="Baker D."/>
            <person name="Gharbi K."/>
            <person name="Hall N."/>
            <person name="Watson M."/>
            <person name="Adriaenssens E.M."/>
            <person name="Foster-Nyarko E."/>
            <person name="Jarju S."/>
            <person name="Secka A."/>
            <person name="Antonio M."/>
            <person name="Oren A."/>
            <person name="Chaudhuri R.R."/>
            <person name="La Ragione R."/>
            <person name="Hildebrand F."/>
            <person name="Pallen M.J."/>
        </authorList>
    </citation>
    <scope>NUCLEOTIDE SEQUENCE</scope>
    <source>
        <strain evidence="3">CHK174-6876</strain>
    </source>
</reference>
<keyword evidence="1" id="KW-0732">Signal</keyword>
<organism evidence="3 4">
    <name type="scientific">Ligilactobacillus acidipiscis</name>
    <dbReference type="NCBI Taxonomy" id="89059"/>
    <lineage>
        <taxon>Bacteria</taxon>
        <taxon>Bacillati</taxon>
        <taxon>Bacillota</taxon>
        <taxon>Bacilli</taxon>
        <taxon>Lactobacillales</taxon>
        <taxon>Lactobacillaceae</taxon>
        <taxon>Ligilactobacillus</taxon>
    </lineage>
</organism>
<dbReference type="EMBL" id="DYXG01000031">
    <property type="protein sequence ID" value="HJE96674.1"/>
    <property type="molecule type" value="Genomic_DNA"/>
</dbReference>
<evidence type="ECO:0000256" key="1">
    <source>
        <dbReference type="SAM" id="SignalP"/>
    </source>
</evidence>
<dbReference type="Pfam" id="PF14478">
    <property type="entry name" value="DUF4430"/>
    <property type="match status" value="1"/>
</dbReference>